<evidence type="ECO:0000313" key="5">
    <source>
        <dbReference type="Proteomes" id="UP000434850"/>
    </source>
</evidence>
<dbReference type="InterPro" id="IPR032508">
    <property type="entry name" value="FecR_C"/>
</dbReference>
<dbReference type="Pfam" id="PF16344">
    <property type="entry name" value="FecR_C"/>
    <property type="match status" value="1"/>
</dbReference>
<evidence type="ECO:0000256" key="1">
    <source>
        <dbReference type="SAM" id="Phobius"/>
    </source>
</evidence>
<comment type="caution">
    <text evidence="4">The sequence shown here is derived from an EMBL/GenBank/DDBJ whole genome shotgun (WGS) entry which is preliminary data.</text>
</comment>
<protein>
    <submittedName>
        <fullName evidence="4">DUF4974 domain-containing protein</fullName>
    </submittedName>
</protein>
<accession>A0A6I4IHJ3</accession>
<dbReference type="PANTHER" id="PTHR30273:SF2">
    <property type="entry name" value="PROTEIN FECR"/>
    <property type="match status" value="1"/>
</dbReference>
<dbReference type="PIRSF" id="PIRSF018266">
    <property type="entry name" value="FecR"/>
    <property type="match status" value="1"/>
</dbReference>
<dbReference type="OrthoDB" id="1099963at2"/>
<evidence type="ECO:0000259" key="3">
    <source>
        <dbReference type="Pfam" id="PF16344"/>
    </source>
</evidence>
<reference evidence="4 5" key="1">
    <citation type="submission" date="2019-12" db="EMBL/GenBank/DDBJ databases">
        <title>Mucilaginibacter sp. HME9299 genome sequencing and assembly.</title>
        <authorList>
            <person name="Kang H."/>
            <person name="Kim H."/>
            <person name="Joh K."/>
        </authorList>
    </citation>
    <scope>NUCLEOTIDE SEQUENCE [LARGE SCALE GENOMIC DNA]</scope>
    <source>
        <strain evidence="4 5">HME9299</strain>
    </source>
</reference>
<keyword evidence="1" id="KW-1133">Transmembrane helix</keyword>
<proteinExistence type="predicted"/>
<dbReference type="Gene3D" id="3.55.50.30">
    <property type="match status" value="1"/>
</dbReference>
<dbReference type="InterPro" id="IPR006860">
    <property type="entry name" value="FecR"/>
</dbReference>
<dbReference type="AlphaFoldDB" id="A0A6I4IHJ3"/>
<dbReference type="EMBL" id="WQLA01000008">
    <property type="protein sequence ID" value="MVN92976.1"/>
    <property type="molecule type" value="Genomic_DNA"/>
</dbReference>
<sequence>MTKDEFLALYEKCQTGKCTAEEIQRLDHYKDEFELKELPWLPEMGDRDEVRTELLNTLRSKITPKEKSSRKFPARWAIAASLLIFLSVGIVVLSDKEQKQVTVADHFARKAAVKTAITPGSNKAILILANGNMVDLDGSDKGLVSKQGAAEVRKLCNGKLVYNAESKAENDNQVAYNTIATPRGGQYQLTLADGTMVWLNAASSLKFPTTFTGKERLVELTGEAYFEVAKNKSMPFKVVANGVNVNVLGTHFNVMAYQDESVVKTTLLEGSVRLEKDEITAMLTPGEQGLIKQGGSAFKVREVKVDDIVAWKNGLFSFENENIRTIMRQVSRWYDVDIDYEGPLSKQNFGGSVSRFKDISYLLKTLELTGTVHFKVNGRRITVMP</sequence>
<dbReference type="PANTHER" id="PTHR30273">
    <property type="entry name" value="PERIPLASMIC SIGNAL SENSOR AND SIGMA FACTOR ACTIVATOR FECR-RELATED"/>
    <property type="match status" value="1"/>
</dbReference>
<dbReference type="InterPro" id="IPR012373">
    <property type="entry name" value="Ferrdict_sens_TM"/>
</dbReference>
<dbReference type="Gene3D" id="2.60.120.1440">
    <property type="match status" value="1"/>
</dbReference>
<name>A0A6I4IHJ3_9SPHI</name>
<keyword evidence="5" id="KW-1185">Reference proteome</keyword>
<dbReference type="GO" id="GO:0016989">
    <property type="term" value="F:sigma factor antagonist activity"/>
    <property type="evidence" value="ECO:0007669"/>
    <property type="project" value="TreeGrafter"/>
</dbReference>
<dbReference type="Proteomes" id="UP000434850">
    <property type="component" value="Unassembled WGS sequence"/>
</dbReference>
<dbReference type="FunFam" id="2.60.120.1440:FF:000001">
    <property type="entry name" value="Putative anti-sigma factor"/>
    <property type="match status" value="1"/>
</dbReference>
<feature type="transmembrane region" description="Helical" evidence="1">
    <location>
        <begin position="74"/>
        <end position="93"/>
    </location>
</feature>
<keyword evidence="1" id="KW-0472">Membrane</keyword>
<evidence type="ECO:0000259" key="2">
    <source>
        <dbReference type="Pfam" id="PF04773"/>
    </source>
</evidence>
<feature type="domain" description="FecR protein" evidence="2">
    <location>
        <begin position="178"/>
        <end position="273"/>
    </location>
</feature>
<feature type="domain" description="Protein FecR C-terminal" evidence="3">
    <location>
        <begin position="316"/>
        <end position="383"/>
    </location>
</feature>
<keyword evidence="1" id="KW-0812">Transmembrane</keyword>
<evidence type="ECO:0000313" key="4">
    <source>
        <dbReference type="EMBL" id="MVN92976.1"/>
    </source>
</evidence>
<organism evidence="4 5">
    <name type="scientific">Mucilaginibacter aquatilis</name>
    <dbReference type="NCBI Taxonomy" id="1517760"/>
    <lineage>
        <taxon>Bacteria</taxon>
        <taxon>Pseudomonadati</taxon>
        <taxon>Bacteroidota</taxon>
        <taxon>Sphingobacteriia</taxon>
        <taxon>Sphingobacteriales</taxon>
        <taxon>Sphingobacteriaceae</taxon>
        <taxon>Mucilaginibacter</taxon>
    </lineage>
</organism>
<dbReference type="Pfam" id="PF04773">
    <property type="entry name" value="FecR"/>
    <property type="match status" value="1"/>
</dbReference>
<gene>
    <name evidence="4" type="ORF">GO816_17735</name>
</gene>
<dbReference type="RefSeq" id="WP_157543297.1">
    <property type="nucleotide sequence ID" value="NZ_WQLA01000008.1"/>
</dbReference>